<evidence type="ECO:0000313" key="2">
    <source>
        <dbReference type="Proteomes" id="UP000259400"/>
    </source>
</evidence>
<evidence type="ECO:0008006" key="3">
    <source>
        <dbReference type="Google" id="ProtNLM"/>
    </source>
</evidence>
<dbReference type="Proteomes" id="UP000259400">
    <property type="component" value="Unassembled WGS sequence"/>
</dbReference>
<accession>A0ABY6WZC0</accession>
<comment type="caution">
    <text evidence="1">The sequence shown here is derived from an EMBL/GenBank/DDBJ whole genome shotgun (WGS) entry which is preliminary data.</text>
</comment>
<sequence length="83" mass="9662">MTDYILLAFILVCIFYTVTRAVSRIVDMVTVKFFVNDDMMENVVSRLISLTSLRWDGIRDDRSYTVTTKGYVVTVKKNKNKDK</sequence>
<organism evidence="1 2">
    <name type="scientific">Klebsiella quasivariicola</name>
    <dbReference type="NCBI Taxonomy" id="2026240"/>
    <lineage>
        <taxon>Bacteria</taxon>
        <taxon>Pseudomonadati</taxon>
        <taxon>Pseudomonadota</taxon>
        <taxon>Gammaproteobacteria</taxon>
        <taxon>Enterobacterales</taxon>
        <taxon>Enterobacteriaceae</taxon>
        <taxon>Klebsiella/Raoultella group</taxon>
        <taxon>Klebsiella</taxon>
        <taxon>Klebsiella pneumoniae complex</taxon>
    </lineage>
</organism>
<dbReference type="EMBL" id="UJYZ02000015">
    <property type="protein sequence ID" value="VVJ96276.1"/>
    <property type="molecule type" value="Genomic_DNA"/>
</dbReference>
<protein>
    <recommendedName>
        <fullName evidence="3">DUF4752 domain-containing protein</fullName>
    </recommendedName>
</protein>
<evidence type="ECO:0000313" key="1">
    <source>
        <dbReference type="EMBL" id="VVJ96276.1"/>
    </source>
</evidence>
<gene>
    <name evidence="1" type="ORF">SAMEA3538468_03342</name>
</gene>
<keyword evidence="2" id="KW-1185">Reference proteome</keyword>
<proteinExistence type="predicted"/>
<reference evidence="1 2" key="1">
    <citation type="submission" date="2019-09" db="EMBL/GenBank/DDBJ databases">
        <authorList>
            <consortium name="Pathogen Informatics"/>
        </authorList>
    </citation>
    <scope>NUCLEOTIDE SEQUENCE [LARGE SCALE GENOMIC DNA]</scope>
    <source>
        <strain evidence="1 2">EuSCAPE_IL010</strain>
    </source>
</reference>
<name>A0ABY6WZC0_9ENTR</name>